<dbReference type="EMBL" id="GBXM01016093">
    <property type="protein sequence ID" value="JAH92484.1"/>
    <property type="molecule type" value="Transcribed_RNA"/>
</dbReference>
<organism evidence="1">
    <name type="scientific">Anguilla anguilla</name>
    <name type="common">European freshwater eel</name>
    <name type="synonym">Muraena anguilla</name>
    <dbReference type="NCBI Taxonomy" id="7936"/>
    <lineage>
        <taxon>Eukaryota</taxon>
        <taxon>Metazoa</taxon>
        <taxon>Chordata</taxon>
        <taxon>Craniata</taxon>
        <taxon>Vertebrata</taxon>
        <taxon>Euteleostomi</taxon>
        <taxon>Actinopterygii</taxon>
        <taxon>Neopterygii</taxon>
        <taxon>Teleostei</taxon>
        <taxon>Anguilliformes</taxon>
        <taxon>Anguillidae</taxon>
        <taxon>Anguilla</taxon>
    </lineage>
</organism>
<sequence>MPPWAHSIKAPPPRGPQIMLMVIVESFFYTLVSEFAERDCFAF</sequence>
<protein>
    <submittedName>
        <fullName evidence="1">Uncharacterized protein</fullName>
    </submittedName>
</protein>
<dbReference type="AlphaFoldDB" id="A0A0E9WPY8"/>
<proteinExistence type="predicted"/>
<name>A0A0E9WPY8_ANGAN</name>
<evidence type="ECO:0000313" key="1">
    <source>
        <dbReference type="EMBL" id="JAH92484.1"/>
    </source>
</evidence>
<accession>A0A0E9WPY8</accession>
<reference evidence="1" key="2">
    <citation type="journal article" date="2015" name="Fish Shellfish Immunol.">
        <title>Early steps in the European eel (Anguilla anguilla)-Vibrio vulnificus interaction in the gills: Role of the RtxA13 toxin.</title>
        <authorList>
            <person name="Callol A."/>
            <person name="Pajuelo D."/>
            <person name="Ebbesson L."/>
            <person name="Teles M."/>
            <person name="MacKenzie S."/>
            <person name="Amaro C."/>
        </authorList>
    </citation>
    <scope>NUCLEOTIDE SEQUENCE</scope>
</reference>
<reference evidence="1" key="1">
    <citation type="submission" date="2014-11" db="EMBL/GenBank/DDBJ databases">
        <authorList>
            <person name="Amaro Gonzalez C."/>
        </authorList>
    </citation>
    <scope>NUCLEOTIDE SEQUENCE</scope>
</reference>